<protein>
    <submittedName>
        <fullName evidence="3">ImmA/IrrE family metallo-endopeptidase</fullName>
    </submittedName>
</protein>
<evidence type="ECO:0000256" key="1">
    <source>
        <dbReference type="ARBA" id="ARBA00007227"/>
    </source>
</evidence>
<dbReference type="PANTHER" id="PTHR43236">
    <property type="entry name" value="ANTITOXIN HIGA1"/>
    <property type="match status" value="1"/>
</dbReference>
<dbReference type="Pfam" id="PF06114">
    <property type="entry name" value="Peptidase_M78"/>
    <property type="match status" value="1"/>
</dbReference>
<dbReference type="InterPro" id="IPR001387">
    <property type="entry name" value="Cro/C1-type_HTH"/>
</dbReference>
<dbReference type="CDD" id="cd00093">
    <property type="entry name" value="HTH_XRE"/>
    <property type="match status" value="1"/>
</dbReference>
<dbReference type="PANTHER" id="PTHR43236:SF1">
    <property type="entry name" value="BLL7220 PROTEIN"/>
    <property type="match status" value="1"/>
</dbReference>
<dbReference type="Pfam" id="PF01381">
    <property type="entry name" value="HTH_3"/>
    <property type="match status" value="1"/>
</dbReference>
<dbReference type="InterPro" id="IPR010359">
    <property type="entry name" value="IrrE_HExxH"/>
</dbReference>
<dbReference type="Proteomes" id="UP000278164">
    <property type="component" value="Unassembled WGS sequence"/>
</dbReference>
<dbReference type="OrthoDB" id="9794834at2"/>
<name>A0A3L7ZKW1_PARDI</name>
<proteinExistence type="inferred from homology"/>
<dbReference type="SMART" id="SM00530">
    <property type="entry name" value="HTH_XRE"/>
    <property type="match status" value="1"/>
</dbReference>
<sequence>MNPFNYEKLEIARLLRQRTQKDVVKDVGIPQSTLSKAEHGLLELSDDMIQKLCQYYDMPIEFFSEMYEVPPAGYLYYRRKLTITNKIIDSFVAKVQIFKAIIDSLMQSVELPDYALDNYRPSEDLSPKEIAHKIRFSLKVFHGPVPNLSTLLENNGIVIVRFDFGTEKIDGVSAITNENRKVMFINSQMPDDRIRFSMAHELGHIVMHIANPPKSSEEAEREADEFATEFLMPELEIRPMLENLTISTLASLKRRWRVSMHALVRRAKDLGVINSQQYRNMQIYFSKKGYTKSEPIQLPIEQPTILKETLRLYKDELGYSDQDLMSIMHINKNDFAEWFAPQPKIIRLQPIFNKSI</sequence>
<evidence type="ECO:0000313" key="3">
    <source>
        <dbReference type="EMBL" id="RLT71901.1"/>
    </source>
</evidence>
<dbReference type="Gene3D" id="1.10.10.2910">
    <property type="match status" value="1"/>
</dbReference>
<dbReference type="SUPFAM" id="SSF47413">
    <property type="entry name" value="lambda repressor-like DNA-binding domains"/>
    <property type="match status" value="1"/>
</dbReference>
<dbReference type="InterPro" id="IPR052345">
    <property type="entry name" value="Rad_response_metalloprotease"/>
</dbReference>
<dbReference type="InterPro" id="IPR010982">
    <property type="entry name" value="Lambda_DNA-bd_dom_sf"/>
</dbReference>
<gene>
    <name evidence="3" type="ORF">D7V78_18760</name>
</gene>
<comment type="similarity">
    <text evidence="1">Belongs to the short-chain fatty acyl-CoA assimilation regulator (ScfR) family.</text>
</comment>
<dbReference type="AlphaFoldDB" id="A0A3L7ZKW1"/>
<dbReference type="GO" id="GO:0003677">
    <property type="term" value="F:DNA binding"/>
    <property type="evidence" value="ECO:0007669"/>
    <property type="project" value="InterPro"/>
</dbReference>
<evidence type="ECO:0000259" key="2">
    <source>
        <dbReference type="PROSITE" id="PS50943"/>
    </source>
</evidence>
<feature type="domain" description="HTH cro/C1-type" evidence="2">
    <location>
        <begin position="9"/>
        <end position="63"/>
    </location>
</feature>
<accession>A0A3L7ZKW1</accession>
<comment type="caution">
    <text evidence="3">The sequence shown here is derived from an EMBL/GenBank/DDBJ whole genome shotgun (WGS) entry which is preliminary data.</text>
</comment>
<evidence type="ECO:0000313" key="4">
    <source>
        <dbReference type="Proteomes" id="UP000278164"/>
    </source>
</evidence>
<organism evidence="3 4">
    <name type="scientific">Parabacteroides distasonis</name>
    <dbReference type="NCBI Taxonomy" id="823"/>
    <lineage>
        <taxon>Bacteria</taxon>
        <taxon>Pseudomonadati</taxon>
        <taxon>Bacteroidota</taxon>
        <taxon>Bacteroidia</taxon>
        <taxon>Bacteroidales</taxon>
        <taxon>Tannerellaceae</taxon>
        <taxon>Parabacteroides</taxon>
    </lineage>
</organism>
<dbReference type="Gene3D" id="1.10.260.40">
    <property type="entry name" value="lambda repressor-like DNA-binding domains"/>
    <property type="match status" value="1"/>
</dbReference>
<reference evidence="3 4" key="1">
    <citation type="submission" date="2018-09" db="EMBL/GenBank/DDBJ databases">
        <title>Murine metabolic-syndrome-specific gut microbial biobank.</title>
        <authorList>
            <person name="Liu C."/>
        </authorList>
    </citation>
    <scope>NUCLEOTIDE SEQUENCE [LARGE SCALE GENOMIC DNA]</scope>
    <source>
        <strain evidence="3 4">8-P5</strain>
    </source>
</reference>
<dbReference type="EMBL" id="RAYI01000082">
    <property type="protein sequence ID" value="RLT71901.1"/>
    <property type="molecule type" value="Genomic_DNA"/>
</dbReference>
<dbReference type="RefSeq" id="WP_121737412.1">
    <property type="nucleotide sequence ID" value="NZ_QXXG01000042.1"/>
</dbReference>
<dbReference type="PROSITE" id="PS50943">
    <property type="entry name" value="HTH_CROC1"/>
    <property type="match status" value="1"/>
</dbReference>